<evidence type="ECO:0000256" key="1">
    <source>
        <dbReference type="SAM" id="MobiDB-lite"/>
    </source>
</evidence>
<dbReference type="STRING" id="945553.A0A0D2M1Z8"/>
<dbReference type="OMA" id="HWAITLP"/>
<feature type="transmembrane region" description="Helical" evidence="2">
    <location>
        <begin position="208"/>
        <end position="233"/>
    </location>
</feature>
<protein>
    <recommendedName>
        <fullName evidence="3">SAP domain-containing protein</fullName>
    </recommendedName>
</protein>
<gene>
    <name evidence="4" type="ORF">HYPSUDRAFT_46682</name>
</gene>
<accession>A0A0D2M1Z8</accession>
<evidence type="ECO:0000313" key="5">
    <source>
        <dbReference type="Proteomes" id="UP000054270"/>
    </source>
</evidence>
<keyword evidence="2" id="KW-0472">Membrane</keyword>
<organism evidence="4 5">
    <name type="scientific">Hypholoma sublateritium (strain FD-334 SS-4)</name>
    <dbReference type="NCBI Taxonomy" id="945553"/>
    <lineage>
        <taxon>Eukaryota</taxon>
        <taxon>Fungi</taxon>
        <taxon>Dikarya</taxon>
        <taxon>Basidiomycota</taxon>
        <taxon>Agaricomycotina</taxon>
        <taxon>Agaricomycetes</taxon>
        <taxon>Agaricomycetidae</taxon>
        <taxon>Agaricales</taxon>
        <taxon>Agaricineae</taxon>
        <taxon>Strophariaceae</taxon>
        <taxon>Hypholoma</taxon>
    </lineage>
</organism>
<dbReference type="InterPro" id="IPR038872">
    <property type="entry name" value="Put_GTT3"/>
</dbReference>
<keyword evidence="5" id="KW-1185">Reference proteome</keyword>
<feature type="transmembrane region" description="Helical" evidence="2">
    <location>
        <begin position="253"/>
        <end position="278"/>
    </location>
</feature>
<dbReference type="InterPro" id="IPR003034">
    <property type="entry name" value="SAP_dom"/>
</dbReference>
<keyword evidence="2" id="KW-0812">Transmembrane</keyword>
<evidence type="ECO:0000259" key="3">
    <source>
        <dbReference type="SMART" id="SM00513"/>
    </source>
</evidence>
<dbReference type="EMBL" id="KN817608">
    <property type="protein sequence ID" value="KJA17153.1"/>
    <property type="molecule type" value="Genomic_DNA"/>
</dbReference>
<evidence type="ECO:0000313" key="4">
    <source>
        <dbReference type="EMBL" id="KJA17153.1"/>
    </source>
</evidence>
<dbReference type="OrthoDB" id="5569309at2759"/>
<dbReference type="GO" id="GO:0016020">
    <property type="term" value="C:membrane"/>
    <property type="evidence" value="ECO:0007669"/>
    <property type="project" value="TreeGrafter"/>
</dbReference>
<reference evidence="5" key="1">
    <citation type="submission" date="2014-04" db="EMBL/GenBank/DDBJ databases">
        <title>Evolutionary Origins and Diversification of the Mycorrhizal Mutualists.</title>
        <authorList>
            <consortium name="DOE Joint Genome Institute"/>
            <consortium name="Mycorrhizal Genomics Consortium"/>
            <person name="Kohler A."/>
            <person name="Kuo A."/>
            <person name="Nagy L.G."/>
            <person name="Floudas D."/>
            <person name="Copeland A."/>
            <person name="Barry K.W."/>
            <person name="Cichocki N."/>
            <person name="Veneault-Fourrey C."/>
            <person name="LaButti K."/>
            <person name="Lindquist E.A."/>
            <person name="Lipzen A."/>
            <person name="Lundell T."/>
            <person name="Morin E."/>
            <person name="Murat C."/>
            <person name="Riley R."/>
            <person name="Ohm R."/>
            <person name="Sun H."/>
            <person name="Tunlid A."/>
            <person name="Henrissat B."/>
            <person name="Grigoriev I.V."/>
            <person name="Hibbett D.S."/>
            <person name="Martin F."/>
        </authorList>
    </citation>
    <scope>NUCLEOTIDE SEQUENCE [LARGE SCALE GENOMIC DNA]</scope>
    <source>
        <strain evidence="5">FD-334 SS-4</strain>
    </source>
</reference>
<dbReference type="PANTHER" id="PTHR41807">
    <property type="entry name" value="GLUTATHIONE TRANSFERASE 3"/>
    <property type="match status" value="1"/>
</dbReference>
<evidence type="ECO:0000256" key="2">
    <source>
        <dbReference type="SAM" id="Phobius"/>
    </source>
</evidence>
<name>A0A0D2M1Z8_HYPSF</name>
<dbReference type="AlphaFoldDB" id="A0A0D2M1Z8"/>
<feature type="region of interest" description="Disordered" evidence="1">
    <location>
        <begin position="87"/>
        <end position="115"/>
    </location>
</feature>
<sequence length="392" mass="41492">MTDGDDEWQVTCAHDNRAQQTCVRLSLSAPSAMAVYSGALQPKKKSELQEIASALRLSDQGTKDEIQARIKKHLDAHQDDLEDDPTFAGLLGRRKRSVQPTGRFAPDEKPRSARRSVTALDPVVEATPVRDMRDISVFLKHPFSPAPSPRPAVDLGTPSSLPPLPPSPAKSIIAALPAAAAASQAQLQHTFAAALASLRVFLSSSTNIWALTAAGELLYILGAALPWQTLHIAVGPAVLTLPYPPPAALRAPALYAVLLHWALPALLLPALLGSLISFNPALTASNLTQLDPLTAAITRLAGALAYPFAAVSTRAGIVHLDVLGAQWRVLAASVGLAFAFAEAIGAAPQAAARSLAHEQRRLLLSSEDTSRQVTPVRRALMPISADADDEVD</sequence>
<dbReference type="PANTHER" id="PTHR41807:SF1">
    <property type="entry name" value="GLUTATHIONE TRANSFERASE 3"/>
    <property type="match status" value="1"/>
</dbReference>
<feature type="domain" description="SAP" evidence="3">
    <location>
        <begin position="40"/>
        <end position="74"/>
    </location>
</feature>
<dbReference type="Proteomes" id="UP000054270">
    <property type="component" value="Unassembled WGS sequence"/>
</dbReference>
<dbReference type="SMART" id="SM00513">
    <property type="entry name" value="SAP"/>
    <property type="match status" value="1"/>
</dbReference>
<dbReference type="Pfam" id="PF18953">
    <property type="entry name" value="SAP_new25"/>
    <property type="match status" value="1"/>
</dbReference>
<keyword evidence="2" id="KW-1133">Transmembrane helix</keyword>
<proteinExistence type="predicted"/>